<dbReference type="InterPro" id="IPR011048">
    <property type="entry name" value="Haem_d1_sf"/>
</dbReference>
<dbReference type="PROSITE" id="PS51007">
    <property type="entry name" value="CYTC"/>
    <property type="match status" value="1"/>
</dbReference>
<dbReference type="InterPro" id="IPR003143">
    <property type="entry name" value="Cyt_cd1_C_sf"/>
</dbReference>
<evidence type="ECO:0000256" key="3">
    <source>
        <dbReference type="ARBA" id="ARBA00023004"/>
    </source>
</evidence>
<dbReference type="Gene3D" id="2.140.10.20">
    <property type="entry name" value="C-terminal (heme d1) domain of cytochrome cd1-nitrite reductase"/>
    <property type="match status" value="1"/>
</dbReference>
<dbReference type="Gene3D" id="1.10.760.10">
    <property type="entry name" value="Cytochrome c-like domain"/>
    <property type="match status" value="1"/>
</dbReference>
<dbReference type="CDD" id="cd20777">
    <property type="entry name" value="8prop_heme-binding_NirN"/>
    <property type="match status" value="1"/>
</dbReference>
<sequence length="496" mass="55260">MKTLIASLLFILTPLQAAEQSATLANEDLYQQNCAACHGADRLGLVGPALLPENLKRLRKKAAIETVTNGRPSTQMPPFDEKLSGEQIKALVSHIYTPLMDIPDWGESEIEKSYISYTPLTALPTEPQHYADPLNLFFVVEAGDHHATILDGDKLEPIHRFKTRFALHGGAKYSPDGRFVYFASRDGWVTLFDLHSMQMVAEIRAGINTRNIAVSSDGNTVAVGNYLPHNLVLLNANDLSLKSVIQVASGGESSRVSAVYDATPRNSFILALKDLPEVWEIPFPTDAQPEPVIRKIMLQETLDDFFFDQQYKHLIGSSRKGQGQVIDLDLGRKIADISLEGMPHLGSGISWRRGNQTVMASPNLRKSALTIIDVNNWKTIEEIKTKGPGFFMRSHENSRYAWADVFFGPNRDLVHIIDKQSLEIVKTVRPAPGKTAAHIEFTRDGRYALLSIWEEDGALIVYDGDTLEEIKRIPMKKPVGKYNVFNKITKSEGTSH</sequence>
<dbReference type="GO" id="GO:0009055">
    <property type="term" value="F:electron transfer activity"/>
    <property type="evidence" value="ECO:0007669"/>
    <property type="project" value="InterPro"/>
</dbReference>
<evidence type="ECO:0000313" key="7">
    <source>
        <dbReference type="EMBL" id="MBC8519487.1"/>
    </source>
</evidence>
<proteinExistence type="predicted"/>
<dbReference type="GO" id="GO:0020037">
    <property type="term" value="F:heme binding"/>
    <property type="evidence" value="ECO:0007669"/>
    <property type="project" value="InterPro"/>
</dbReference>
<keyword evidence="5" id="KW-0732">Signal</keyword>
<comment type="caution">
    <text evidence="7">The sequence shown here is derived from an EMBL/GenBank/DDBJ whole genome shotgun (WGS) entry which is preliminary data.</text>
</comment>
<organism evidence="7 8">
    <name type="scientific">Candidatus Thiopontia autotrophica</name>
    <dbReference type="NCBI Taxonomy" id="2841688"/>
    <lineage>
        <taxon>Bacteria</taxon>
        <taxon>Pseudomonadati</taxon>
        <taxon>Pseudomonadota</taxon>
        <taxon>Gammaproteobacteria</taxon>
        <taxon>Candidatus Thiopontia</taxon>
    </lineage>
</organism>
<name>A0A8J6PA23_9GAMM</name>
<dbReference type="PANTHER" id="PTHR47197">
    <property type="entry name" value="PROTEIN NIRF"/>
    <property type="match status" value="1"/>
</dbReference>
<dbReference type="Pfam" id="PF13442">
    <property type="entry name" value="Cytochrome_CBB3"/>
    <property type="match status" value="1"/>
</dbReference>
<keyword evidence="3 4" id="KW-0408">Iron</keyword>
<evidence type="ECO:0000259" key="6">
    <source>
        <dbReference type="PROSITE" id="PS51007"/>
    </source>
</evidence>
<dbReference type="SUPFAM" id="SSF46626">
    <property type="entry name" value="Cytochrome c"/>
    <property type="match status" value="1"/>
</dbReference>
<evidence type="ECO:0000256" key="4">
    <source>
        <dbReference type="PROSITE-ProRule" id="PRU00433"/>
    </source>
</evidence>
<feature type="chain" id="PRO_5035320893" evidence="5">
    <location>
        <begin position="18"/>
        <end position="496"/>
    </location>
</feature>
<gene>
    <name evidence="7" type="ORF">H8D24_03645</name>
</gene>
<evidence type="ECO:0000256" key="2">
    <source>
        <dbReference type="ARBA" id="ARBA00022723"/>
    </source>
</evidence>
<dbReference type="InterPro" id="IPR009056">
    <property type="entry name" value="Cyt_c-like_dom"/>
</dbReference>
<evidence type="ECO:0000256" key="5">
    <source>
        <dbReference type="SAM" id="SignalP"/>
    </source>
</evidence>
<feature type="domain" description="Cytochrome c" evidence="6">
    <location>
        <begin position="21"/>
        <end position="99"/>
    </location>
</feature>
<dbReference type="InterPro" id="IPR051200">
    <property type="entry name" value="Host-pathogen_enzymatic-act"/>
</dbReference>
<accession>A0A8J6PA23</accession>
<feature type="signal peptide" evidence="5">
    <location>
        <begin position="1"/>
        <end position="17"/>
    </location>
</feature>
<dbReference type="GO" id="GO:0046872">
    <property type="term" value="F:metal ion binding"/>
    <property type="evidence" value="ECO:0007669"/>
    <property type="project" value="UniProtKB-KW"/>
</dbReference>
<dbReference type="PANTHER" id="PTHR47197:SF3">
    <property type="entry name" value="DIHYDRO-HEME D1 DEHYDROGENASE"/>
    <property type="match status" value="1"/>
</dbReference>
<dbReference type="AlphaFoldDB" id="A0A8J6PA23"/>
<evidence type="ECO:0000256" key="1">
    <source>
        <dbReference type="ARBA" id="ARBA00022617"/>
    </source>
</evidence>
<keyword evidence="1 4" id="KW-0349">Heme</keyword>
<reference evidence="7 8" key="1">
    <citation type="submission" date="2020-08" db="EMBL/GenBank/DDBJ databases">
        <title>Bridging the membrane lipid divide: bacteria of the FCB group superphylum have the potential to synthesize archaeal ether lipids.</title>
        <authorList>
            <person name="Villanueva L."/>
            <person name="Von Meijenfeldt F.A.B."/>
            <person name="Westbye A.B."/>
            <person name="Yadav S."/>
            <person name="Hopmans E.C."/>
            <person name="Dutilh B.E."/>
            <person name="Sinninghe Damste J.S."/>
        </authorList>
    </citation>
    <scope>NUCLEOTIDE SEQUENCE [LARGE SCALE GENOMIC DNA]</scope>
    <source>
        <strain evidence="7">NIOZ-UU100</strain>
    </source>
</reference>
<evidence type="ECO:0000313" key="8">
    <source>
        <dbReference type="Proteomes" id="UP000654401"/>
    </source>
</evidence>
<dbReference type="InterPro" id="IPR036909">
    <property type="entry name" value="Cyt_c-like_dom_sf"/>
</dbReference>
<dbReference type="Proteomes" id="UP000654401">
    <property type="component" value="Unassembled WGS sequence"/>
</dbReference>
<keyword evidence="2 4" id="KW-0479">Metal-binding</keyword>
<protein>
    <submittedName>
        <fullName evidence="7">C-type cytochrome</fullName>
    </submittedName>
</protein>
<dbReference type="Pfam" id="PF02239">
    <property type="entry name" value="Cytochrom_D1"/>
    <property type="match status" value="1"/>
</dbReference>
<dbReference type="SUPFAM" id="SSF51004">
    <property type="entry name" value="C-terminal (heme d1) domain of cytochrome cd1-nitrite reductase"/>
    <property type="match status" value="1"/>
</dbReference>
<dbReference type="EMBL" id="JACNFK010000024">
    <property type="protein sequence ID" value="MBC8519487.1"/>
    <property type="molecule type" value="Genomic_DNA"/>
</dbReference>